<reference evidence="1" key="1">
    <citation type="journal article" date="2014" name="Int. J. Syst. Evol. Microbiol.">
        <title>Complete genome sequence of Corynebacterium casei LMG S-19264T (=DSM 44701T), isolated from a smear-ripened cheese.</title>
        <authorList>
            <consortium name="US DOE Joint Genome Institute (JGI-PGF)"/>
            <person name="Walter F."/>
            <person name="Albersmeier A."/>
            <person name="Kalinowski J."/>
            <person name="Ruckert C."/>
        </authorList>
    </citation>
    <scope>NUCLEOTIDE SEQUENCE</scope>
    <source>
        <strain evidence="1">JCM 5069</strain>
    </source>
</reference>
<sequence>MGCVGGSGVLLSGGMLCRMASNQQTRPGIGELAKDTASGRIGVVMDEVGARVQIRPIGGGVEWDALPNNLVAPTAREELSVRLAIKNGNSRGGL</sequence>
<proteinExistence type="predicted"/>
<dbReference type="EMBL" id="BNCD01000001">
    <property type="protein sequence ID" value="GHH69864.1"/>
    <property type="molecule type" value="Genomic_DNA"/>
</dbReference>
<accession>A0A919KRG9</accession>
<evidence type="ECO:0000313" key="2">
    <source>
        <dbReference type="Proteomes" id="UP000603708"/>
    </source>
</evidence>
<organism evidence="1 2">
    <name type="scientific">Streptomyces sulfonofaciens</name>
    <dbReference type="NCBI Taxonomy" id="68272"/>
    <lineage>
        <taxon>Bacteria</taxon>
        <taxon>Bacillati</taxon>
        <taxon>Actinomycetota</taxon>
        <taxon>Actinomycetes</taxon>
        <taxon>Kitasatosporales</taxon>
        <taxon>Streptomycetaceae</taxon>
        <taxon>Streptomyces</taxon>
    </lineage>
</organism>
<name>A0A919KRG9_9ACTN</name>
<evidence type="ECO:0000313" key="1">
    <source>
        <dbReference type="EMBL" id="GHH69864.1"/>
    </source>
</evidence>
<comment type="caution">
    <text evidence="1">The sequence shown here is derived from an EMBL/GenBank/DDBJ whole genome shotgun (WGS) entry which is preliminary data.</text>
</comment>
<reference evidence="1" key="2">
    <citation type="submission" date="2020-09" db="EMBL/GenBank/DDBJ databases">
        <authorList>
            <person name="Sun Q."/>
            <person name="Ohkuma M."/>
        </authorList>
    </citation>
    <scope>NUCLEOTIDE SEQUENCE</scope>
    <source>
        <strain evidence="1">JCM 5069</strain>
    </source>
</reference>
<dbReference type="AlphaFoldDB" id="A0A919KRG9"/>
<keyword evidence="2" id="KW-1185">Reference proteome</keyword>
<gene>
    <name evidence="1" type="ORF">GCM10018793_02990</name>
</gene>
<dbReference type="Proteomes" id="UP000603708">
    <property type="component" value="Unassembled WGS sequence"/>
</dbReference>
<protein>
    <submittedName>
        <fullName evidence="1">Uncharacterized protein</fullName>
    </submittedName>
</protein>